<dbReference type="AlphaFoldDB" id="A0A5C6YVJ0"/>
<evidence type="ECO:0000313" key="3">
    <source>
        <dbReference type="Proteomes" id="UP000321497"/>
    </source>
</evidence>
<name>A0A5C6YVJ0_9FLAO</name>
<protein>
    <submittedName>
        <fullName evidence="2">VOC family protein</fullName>
    </submittedName>
</protein>
<dbReference type="SUPFAM" id="SSF54593">
    <property type="entry name" value="Glyoxalase/Bleomycin resistance protein/Dihydroxybiphenyl dioxygenase"/>
    <property type="match status" value="1"/>
</dbReference>
<keyword evidence="3" id="KW-1185">Reference proteome</keyword>
<feature type="domain" description="VOC" evidence="1">
    <location>
        <begin position="2"/>
        <end position="113"/>
    </location>
</feature>
<dbReference type="PROSITE" id="PS51819">
    <property type="entry name" value="VOC"/>
    <property type="match status" value="1"/>
</dbReference>
<reference evidence="2 3" key="1">
    <citation type="submission" date="2019-08" db="EMBL/GenBank/DDBJ databases">
        <title>Genome of Aequorivita antarctica SW49 (type strain).</title>
        <authorList>
            <person name="Bowman J.P."/>
        </authorList>
    </citation>
    <scope>NUCLEOTIDE SEQUENCE [LARGE SCALE GENOMIC DNA]</scope>
    <source>
        <strain evidence="2 3">SW49</strain>
    </source>
</reference>
<gene>
    <name evidence="2" type="ORF">ESU54_17150</name>
</gene>
<dbReference type="RefSeq" id="WP_146848173.1">
    <property type="nucleotide sequence ID" value="NZ_VORT01000020.1"/>
</dbReference>
<comment type="caution">
    <text evidence="2">The sequence shown here is derived from an EMBL/GenBank/DDBJ whole genome shotgun (WGS) entry which is preliminary data.</text>
</comment>
<dbReference type="InterPro" id="IPR037523">
    <property type="entry name" value="VOC_core"/>
</dbReference>
<dbReference type="Gene3D" id="3.10.180.10">
    <property type="entry name" value="2,3-Dihydroxybiphenyl 1,2-Dioxygenase, domain 1"/>
    <property type="match status" value="1"/>
</dbReference>
<organism evidence="2 3">
    <name type="scientific">Aequorivita antarctica</name>
    <dbReference type="NCBI Taxonomy" id="153266"/>
    <lineage>
        <taxon>Bacteria</taxon>
        <taxon>Pseudomonadati</taxon>
        <taxon>Bacteroidota</taxon>
        <taxon>Flavobacteriia</taxon>
        <taxon>Flavobacteriales</taxon>
        <taxon>Flavobacteriaceae</taxon>
        <taxon>Aequorivita</taxon>
    </lineage>
</organism>
<dbReference type="Pfam" id="PF00903">
    <property type="entry name" value="Glyoxalase"/>
    <property type="match status" value="1"/>
</dbReference>
<evidence type="ECO:0000259" key="1">
    <source>
        <dbReference type="PROSITE" id="PS51819"/>
    </source>
</evidence>
<dbReference type="EMBL" id="VORT01000020">
    <property type="protein sequence ID" value="TXD71371.1"/>
    <property type="molecule type" value="Genomic_DNA"/>
</dbReference>
<evidence type="ECO:0000313" key="2">
    <source>
        <dbReference type="EMBL" id="TXD71371.1"/>
    </source>
</evidence>
<proteinExistence type="predicted"/>
<dbReference type="Proteomes" id="UP000321497">
    <property type="component" value="Unassembled WGS sequence"/>
</dbReference>
<dbReference type="InterPro" id="IPR029068">
    <property type="entry name" value="Glyas_Bleomycin-R_OHBP_Dase"/>
</dbReference>
<dbReference type="InterPro" id="IPR004360">
    <property type="entry name" value="Glyas_Fos-R_dOase_dom"/>
</dbReference>
<sequence>MNLNQITIPSLDLTKSIPFYKNLGLKLIVKSLPHYARFECPNGNSTFSIHQTEDLPKGEGIYVYFECENLDEQVEKIKRSGIEFDQEPTDQRWLWREARLKDVDGNQLILFYGGENRLNPPWRIEKEDTERKL</sequence>
<accession>A0A5C6YVJ0</accession>